<name>A0ACC0RDV2_9HYPO</name>
<sequence length="465" mass="52088">MSSEPQCHDTGGSYPPGPTSGSCGVEKEQLENTRDTDTGTDSTAASPSHHAQQLDLATGTNNHEHEPQDQERSDGWTVEDLLDIQEERHQGILQEIRAANAEDRILLNEVMGQNISTNLGLGFQRIEEFFTNWSQQFTQHHLASKVASLEERLNLANQTNQKLSEDFKEMRTKHRIACTKLDKALCERDEQRRLADGGALANSTKATDDAVLDKWRILSYNIRTLAYSLAKSPPSQSLDQIALSRLSWISQSHQEEIHDQDYRELLLQGHLWRMVNGKVFNVGPRLWGGPGMAGLKTVQSNLINRLGEKALERSGICQQAARWLAQGSNILDQLWGCEPEGVKALANIETTRLMPFLSPQDVGPNRVDKVKDEISVIIECAVELDQMFMCSKALFRVHWKDQQQSHSKCQRFNLSTMDPLSYENELSSESIVEMVISPFLSKAGNADGQNYESSMLLVKASVVCN</sequence>
<dbReference type="EMBL" id="CM046503">
    <property type="protein sequence ID" value="KAI8684418.1"/>
    <property type="molecule type" value="Genomic_DNA"/>
</dbReference>
<gene>
    <name evidence="1" type="ORF">NCS57_00107900</name>
</gene>
<protein>
    <submittedName>
        <fullName evidence="1">Uncharacterized protein</fullName>
    </submittedName>
</protein>
<evidence type="ECO:0000313" key="2">
    <source>
        <dbReference type="Proteomes" id="UP001065298"/>
    </source>
</evidence>
<evidence type="ECO:0000313" key="1">
    <source>
        <dbReference type="EMBL" id="KAI8684418.1"/>
    </source>
</evidence>
<keyword evidence="2" id="KW-1185">Reference proteome</keyword>
<accession>A0ACC0RDV2</accession>
<comment type="caution">
    <text evidence="1">The sequence shown here is derived from an EMBL/GenBank/DDBJ whole genome shotgun (WGS) entry which is preliminary data.</text>
</comment>
<proteinExistence type="predicted"/>
<dbReference type="Proteomes" id="UP001065298">
    <property type="component" value="Chromosome 1"/>
</dbReference>
<organism evidence="1 2">
    <name type="scientific">Fusarium keratoplasticum</name>
    <dbReference type="NCBI Taxonomy" id="1328300"/>
    <lineage>
        <taxon>Eukaryota</taxon>
        <taxon>Fungi</taxon>
        <taxon>Dikarya</taxon>
        <taxon>Ascomycota</taxon>
        <taxon>Pezizomycotina</taxon>
        <taxon>Sordariomycetes</taxon>
        <taxon>Hypocreomycetidae</taxon>
        <taxon>Hypocreales</taxon>
        <taxon>Nectriaceae</taxon>
        <taxon>Fusarium</taxon>
        <taxon>Fusarium solani species complex</taxon>
    </lineage>
</organism>
<reference evidence="1" key="1">
    <citation type="submission" date="2022-06" db="EMBL/GenBank/DDBJ databases">
        <title>Fusarium solani species complex genomes reveal bases of compartmentalisation and animal pathogenesis.</title>
        <authorList>
            <person name="Tsai I.J."/>
        </authorList>
    </citation>
    <scope>NUCLEOTIDE SEQUENCE</scope>
    <source>
        <strain evidence="1">Fu6.1</strain>
    </source>
</reference>